<proteinExistence type="predicted"/>
<dbReference type="Pfam" id="PF04116">
    <property type="entry name" value="FA_hydroxylase"/>
    <property type="match status" value="1"/>
</dbReference>
<feature type="transmembrane region" description="Helical" evidence="7">
    <location>
        <begin position="27"/>
        <end position="49"/>
    </location>
</feature>
<dbReference type="GO" id="GO:0008610">
    <property type="term" value="P:lipid biosynthetic process"/>
    <property type="evidence" value="ECO:0007669"/>
    <property type="project" value="InterPro"/>
</dbReference>
<dbReference type="GO" id="GO:0016020">
    <property type="term" value="C:membrane"/>
    <property type="evidence" value="ECO:0007669"/>
    <property type="project" value="GOC"/>
</dbReference>
<evidence type="ECO:0000256" key="6">
    <source>
        <dbReference type="ARBA" id="ARBA00023136"/>
    </source>
</evidence>
<evidence type="ECO:0000256" key="2">
    <source>
        <dbReference type="ARBA" id="ARBA00022692"/>
    </source>
</evidence>
<dbReference type="AlphaFoldDB" id="A0A0B5IL40"/>
<dbReference type="GO" id="GO:0012505">
    <property type="term" value="C:endomembrane system"/>
    <property type="evidence" value="ECO:0007669"/>
    <property type="project" value="UniProtKB-SubCell"/>
</dbReference>
<evidence type="ECO:0000256" key="5">
    <source>
        <dbReference type="ARBA" id="ARBA00023098"/>
    </source>
</evidence>
<dbReference type="PANTHER" id="PTHR21624:SF1">
    <property type="entry name" value="ALKYLGLYCEROL MONOOXYGENASE"/>
    <property type="match status" value="1"/>
</dbReference>
<accession>A0A0B5IL40</accession>
<organism evidence="9 10">
    <name type="scientific">Streptomyces vietnamensis</name>
    <dbReference type="NCBI Taxonomy" id="362257"/>
    <lineage>
        <taxon>Bacteria</taxon>
        <taxon>Bacillati</taxon>
        <taxon>Actinomycetota</taxon>
        <taxon>Actinomycetes</taxon>
        <taxon>Kitasatosporales</taxon>
        <taxon>Streptomycetaceae</taxon>
        <taxon>Streptomyces</taxon>
    </lineage>
</organism>
<evidence type="ECO:0000256" key="4">
    <source>
        <dbReference type="ARBA" id="ARBA00023002"/>
    </source>
</evidence>
<evidence type="ECO:0000256" key="7">
    <source>
        <dbReference type="SAM" id="Phobius"/>
    </source>
</evidence>
<keyword evidence="5" id="KW-0443">Lipid metabolism</keyword>
<dbReference type="GO" id="GO:0050479">
    <property type="term" value="F:glyceryl-ether monooxygenase activity"/>
    <property type="evidence" value="ECO:0007669"/>
    <property type="project" value="TreeGrafter"/>
</dbReference>
<gene>
    <name evidence="9" type="ORF">SVTN_37285</name>
</gene>
<dbReference type="GO" id="GO:0005506">
    <property type="term" value="F:iron ion binding"/>
    <property type="evidence" value="ECO:0007669"/>
    <property type="project" value="InterPro"/>
</dbReference>
<dbReference type="EMBL" id="CP010407">
    <property type="protein sequence ID" value="AJF69114.1"/>
    <property type="molecule type" value="Genomic_DNA"/>
</dbReference>
<name>A0A0B5IL40_9ACTN</name>
<dbReference type="PANTHER" id="PTHR21624">
    <property type="entry name" value="STEROL DESATURASE-RELATED PROTEIN"/>
    <property type="match status" value="1"/>
</dbReference>
<sequence length="301" mass="32965">MEDRPDKGSPPANSWTIGASARECLRYAAYPILLLSAVWLFTSVLHFGWDRGRAVQFFLIGTIVYLAALERLIPHRTDWHPSGPELCWYTAYFGFTMAGAVFGKSVVTAVLAATPVTGPGLPLGAEVPLALLASSLAGYLAHRWAHSNRWLWKVHGIHHVPGKVNVANNGVNHLLDVAFKQGAVQLTLGFLGFSTDCLFAVALFTLVQGYFVHANVDVRLGPLHHVLATPEQHRLHHSADLAEAGHFGVDLSVWDRLFGSFTWRPDRRPAIVGVKDPATFPETGSILASLLHPVRRPPRTA</sequence>
<dbReference type="KEGG" id="svt:SVTN_37285"/>
<evidence type="ECO:0000256" key="1">
    <source>
        <dbReference type="ARBA" id="ARBA00004127"/>
    </source>
</evidence>
<dbReference type="GO" id="GO:0006643">
    <property type="term" value="P:membrane lipid metabolic process"/>
    <property type="evidence" value="ECO:0007669"/>
    <property type="project" value="TreeGrafter"/>
</dbReference>
<comment type="subcellular location">
    <subcellularLocation>
        <location evidence="1">Endomembrane system</location>
        <topology evidence="1">Multi-pass membrane protein</topology>
    </subcellularLocation>
</comment>
<dbReference type="InterPro" id="IPR006694">
    <property type="entry name" value="Fatty_acid_hydroxylase"/>
</dbReference>
<evidence type="ECO:0000259" key="8">
    <source>
        <dbReference type="Pfam" id="PF04116"/>
    </source>
</evidence>
<dbReference type="HOGENOM" id="CLU_033631_3_0_11"/>
<keyword evidence="2 7" id="KW-0812">Transmembrane</keyword>
<keyword evidence="3 7" id="KW-1133">Transmembrane helix</keyword>
<feature type="transmembrane region" description="Helical" evidence="7">
    <location>
        <begin position="55"/>
        <end position="74"/>
    </location>
</feature>
<feature type="domain" description="Fatty acid hydroxylase" evidence="8">
    <location>
        <begin position="128"/>
        <end position="260"/>
    </location>
</feature>
<keyword evidence="6 7" id="KW-0472">Membrane</keyword>
<feature type="transmembrane region" description="Helical" evidence="7">
    <location>
        <begin position="86"/>
        <end position="111"/>
    </location>
</feature>
<reference evidence="9 10" key="1">
    <citation type="submission" date="2014-12" db="EMBL/GenBank/DDBJ databases">
        <title>Complete genome sequence of Streptomyces vietnamensis strain GIMV4.0001, a genetic manipulable producer of the benzoisochromanequinone antibiotic granaticin.</title>
        <authorList>
            <person name="Deng M.R."/>
            <person name="Guo J."/>
            <person name="Ma L.Y."/>
            <person name="Feng G.D."/>
            <person name="Mo C.Y."/>
            <person name="Zhu H.H."/>
        </authorList>
    </citation>
    <scope>NUCLEOTIDE SEQUENCE [LARGE SCALE GENOMIC DNA]</scope>
    <source>
        <strain evidence="10">GIMV4.0001</strain>
    </source>
</reference>
<keyword evidence="10" id="KW-1185">Reference proteome</keyword>
<evidence type="ECO:0000256" key="3">
    <source>
        <dbReference type="ARBA" id="ARBA00022989"/>
    </source>
</evidence>
<dbReference type="InterPro" id="IPR051689">
    <property type="entry name" value="Sterol_desaturase/TMEM195"/>
</dbReference>
<evidence type="ECO:0000313" key="10">
    <source>
        <dbReference type="Proteomes" id="UP000031774"/>
    </source>
</evidence>
<dbReference type="RefSeq" id="WP_041133035.1">
    <property type="nucleotide sequence ID" value="NZ_CP010407.1"/>
</dbReference>
<keyword evidence="4" id="KW-0560">Oxidoreductase</keyword>
<dbReference type="Proteomes" id="UP000031774">
    <property type="component" value="Chromosome"/>
</dbReference>
<dbReference type="STRING" id="362257.SVTN_37285"/>
<protein>
    <submittedName>
        <fullName evidence="9">C4-dicarboxylate ABC transporter</fullName>
    </submittedName>
</protein>
<evidence type="ECO:0000313" key="9">
    <source>
        <dbReference type="EMBL" id="AJF69114.1"/>
    </source>
</evidence>